<evidence type="ECO:0000256" key="1">
    <source>
        <dbReference type="ARBA" id="ARBA00022679"/>
    </source>
</evidence>
<gene>
    <name evidence="6" type="ORF">EJB05_37727</name>
</gene>
<dbReference type="GO" id="GO:0005829">
    <property type="term" value="C:cytosol"/>
    <property type="evidence" value="ECO:0007669"/>
    <property type="project" value="UniProtKB-SubCell"/>
</dbReference>
<dbReference type="GO" id="GO:0006749">
    <property type="term" value="P:glutathione metabolic process"/>
    <property type="evidence" value="ECO:0007669"/>
    <property type="project" value="TreeGrafter"/>
</dbReference>
<dbReference type="Gene3D" id="1.20.1050.10">
    <property type="match status" value="1"/>
</dbReference>
<dbReference type="InterPro" id="IPR045073">
    <property type="entry name" value="Omega/Tau-like"/>
</dbReference>
<keyword evidence="7" id="KW-1185">Reference proteome</keyword>
<dbReference type="SFLD" id="SFLDG00358">
    <property type="entry name" value="Main_(cytGST)"/>
    <property type="match status" value="1"/>
</dbReference>
<dbReference type="Gramene" id="TVU14268">
    <property type="protein sequence ID" value="TVU14268"/>
    <property type="gene ID" value="EJB05_37727"/>
</dbReference>
<evidence type="ECO:0000259" key="5">
    <source>
        <dbReference type="PROSITE" id="PS50404"/>
    </source>
</evidence>
<comment type="catalytic activity">
    <reaction evidence="3 4">
        <text>RX + glutathione = an S-substituted glutathione + a halide anion + H(+)</text>
        <dbReference type="Rhea" id="RHEA:16437"/>
        <dbReference type="ChEBI" id="CHEBI:15378"/>
        <dbReference type="ChEBI" id="CHEBI:16042"/>
        <dbReference type="ChEBI" id="CHEBI:17792"/>
        <dbReference type="ChEBI" id="CHEBI:57925"/>
        <dbReference type="ChEBI" id="CHEBI:90779"/>
        <dbReference type="EC" id="2.5.1.18"/>
    </reaction>
</comment>
<feature type="non-terminal residue" evidence="6">
    <location>
        <position position="1"/>
    </location>
</feature>
<dbReference type="SFLD" id="SFLDS00019">
    <property type="entry name" value="Glutathione_Transferase_(cytos"/>
    <property type="match status" value="1"/>
</dbReference>
<dbReference type="Pfam" id="PF02798">
    <property type="entry name" value="GST_N"/>
    <property type="match status" value="1"/>
</dbReference>
<dbReference type="InterPro" id="IPR036249">
    <property type="entry name" value="Thioredoxin-like_sf"/>
</dbReference>
<evidence type="ECO:0000256" key="3">
    <source>
        <dbReference type="ARBA" id="ARBA00047960"/>
    </source>
</evidence>
<dbReference type="InterPro" id="IPR004045">
    <property type="entry name" value="Glutathione_S-Trfase_N"/>
</dbReference>
<comment type="subcellular location">
    <subcellularLocation>
        <location evidence="4">Cytoplasm</location>
        <location evidence="4">Cytosol</location>
    </subcellularLocation>
</comment>
<dbReference type="InterPro" id="IPR040079">
    <property type="entry name" value="Glutathione_S-Trfase"/>
</dbReference>
<dbReference type="FunFam" id="3.40.30.10:FF:000044">
    <property type="entry name" value="Glutathione S-transferase GSTU6"/>
    <property type="match status" value="1"/>
</dbReference>
<dbReference type="GO" id="GO:0004364">
    <property type="term" value="F:glutathione transferase activity"/>
    <property type="evidence" value="ECO:0007669"/>
    <property type="project" value="UniProtKB-UniRule"/>
</dbReference>
<name>A0A5J9TTY2_9POAL</name>
<dbReference type="CDD" id="cd03058">
    <property type="entry name" value="GST_N_Tau"/>
    <property type="match status" value="1"/>
</dbReference>
<sequence length="116" mass="12991">MAGVRVAGLRLLGLNVSPFAFRARVALNIKGVSYEYMEQDLFNKGELLLSSNPVHNKVPVLIHNGKPICESLVVVQYIDEVWGDAGKPILPVDPYERAISRFWAIYIDDKIHAMLV</sequence>
<evidence type="ECO:0000256" key="4">
    <source>
        <dbReference type="RuleBase" id="RU369102"/>
    </source>
</evidence>
<dbReference type="EMBL" id="RWGY01000031">
    <property type="protein sequence ID" value="TVU14268.1"/>
    <property type="molecule type" value="Genomic_DNA"/>
</dbReference>
<dbReference type="PROSITE" id="PS50404">
    <property type="entry name" value="GST_NTER"/>
    <property type="match status" value="1"/>
</dbReference>
<comment type="similarity">
    <text evidence="2">Belongs to the GST superfamily. Tau family.</text>
</comment>
<dbReference type="AlphaFoldDB" id="A0A5J9TTY2"/>
<keyword evidence="1 4" id="KW-0808">Transferase</keyword>
<comment type="function">
    <text evidence="4">Is involved in the conjugation of reduced glutathione to a wide number of exogenous and endogenous hydrophobic electrophiles.</text>
</comment>
<accession>A0A5J9TTY2</accession>
<dbReference type="Proteomes" id="UP000324897">
    <property type="component" value="Unassembled WGS sequence"/>
</dbReference>
<feature type="domain" description="GST N-terminal" evidence="5">
    <location>
        <begin position="7"/>
        <end position="86"/>
    </location>
</feature>
<dbReference type="SUPFAM" id="SSF52833">
    <property type="entry name" value="Thioredoxin-like"/>
    <property type="match status" value="1"/>
</dbReference>
<comment type="caution">
    <text evidence="6">The sequence shown here is derived from an EMBL/GenBank/DDBJ whole genome shotgun (WGS) entry which is preliminary data.</text>
</comment>
<dbReference type="PANTHER" id="PTHR11260:SF566">
    <property type="entry name" value="GLUTATHIONE S-TRANSFERASE"/>
    <property type="match status" value="1"/>
</dbReference>
<protein>
    <recommendedName>
        <fullName evidence="4">Glutathione S-transferase</fullName>
        <ecNumber evidence="4">2.5.1.18</ecNumber>
    </recommendedName>
</protein>
<dbReference type="Gene3D" id="3.40.30.10">
    <property type="entry name" value="Glutaredoxin"/>
    <property type="match status" value="1"/>
</dbReference>
<evidence type="ECO:0000256" key="2">
    <source>
        <dbReference type="ARBA" id="ARBA00025743"/>
    </source>
</evidence>
<dbReference type="OrthoDB" id="1891655at2759"/>
<proteinExistence type="inferred from homology"/>
<dbReference type="PANTHER" id="PTHR11260">
    <property type="entry name" value="GLUTATHIONE S-TRANSFERASE, GST, SUPERFAMILY, GST DOMAIN CONTAINING"/>
    <property type="match status" value="1"/>
</dbReference>
<keyword evidence="4" id="KW-0963">Cytoplasm</keyword>
<evidence type="ECO:0000313" key="7">
    <source>
        <dbReference type="Proteomes" id="UP000324897"/>
    </source>
</evidence>
<evidence type="ECO:0000313" key="6">
    <source>
        <dbReference type="EMBL" id="TVU14268.1"/>
    </source>
</evidence>
<organism evidence="6 7">
    <name type="scientific">Eragrostis curvula</name>
    <name type="common">weeping love grass</name>
    <dbReference type="NCBI Taxonomy" id="38414"/>
    <lineage>
        <taxon>Eukaryota</taxon>
        <taxon>Viridiplantae</taxon>
        <taxon>Streptophyta</taxon>
        <taxon>Embryophyta</taxon>
        <taxon>Tracheophyta</taxon>
        <taxon>Spermatophyta</taxon>
        <taxon>Magnoliopsida</taxon>
        <taxon>Liliopsida</taxon>
        <taxon>Poales</taxon>
        <taxon>Poaceae</taxon>
        <taxon>PACMAD clade</taxon>
        <taxon>Chloridoideae</taxon>
        <taxon>Eragrostideae</taxon>
        <taxon>Eragrostidinae</taxon>
        <taxon>Eragrostis</taxon>
    </lineage>
</organism>
<dbReference type="EC" id="2.5.1.18" evidence="4"/>
<reference evidence="6 7" key="1">
    <citation type="journal article" date="2019" name="Sci. Rep.">
        <title>A high-quality genome of Eragrostis curvula grass provides insights into Poaceae evolution and supports new strategies to enhance forage quality.</title>
        <authorList>
            <person name="Carballo J."/>
            <person name="Santos B.A.C.M."/>
            <person name="Zappacosta D."/>
            <person name="Garbus I."/>
            <person name="Selva J.P."/>
            <person name="Gallo C.A."/>
            <person name="Diaz A."/>
            <person name="Albertini E."/>
            <person name="Caccamo M."/>
            <person name="Echenique V."/>
        </authorList>
    </citation>
    <scope>NUCLEOTIDE SEQUENCE [LARGE SCALE GENOMIC DNA]</scope>
    <source>
        <strain evidence="7">cv. Victoria</strain>
        <tissue evidence="6">Leaf</tissue>
    </source>
</reference>